<dbReference type="SUPFAM" id="SSF51905">
    <property type="entry name" value="FAD/NAD(P)-binding domain"/>
    <property type="match status" value="1"/>
</dbReference>
<evidence type="ECO:0000256" key="1">
    <source>
        <dbReference type="ARBA" id="ARBA00001974"/>
    </source>
</evidence>
<evidence type="ECO:0000256" key="2">
    <source>
        <dbReference type="ARBA" id="ARBA00022630"/>
    </source>
</evidence>
<dbReference type="Gene3D" id="3.30.70.2450">
    <property type="match status" value="1"/>
</dbReference>
<dbReference type="Gene3D" id="3.50.50.60">
    <property type="entry name" value="FAD/NAD(P)-binding domain"/>
    <property type="match status" value="1"/>
</dbReference>
<gene>
    <name evidence="5" type="ORF">GCM10009760_60200</name>
</gene>
<accession>A0ABN3AAK1</accession>
<keyword evidence="2" id="KW-0285">Flavoprotein</keyword>
<dbReference type="EMBL" id="BAAANT010000062">
    <property type="protein sequence ID" value="GAA2157773.1"/>
    <property type="molecule type" value="Genomic_DNA"/>
</dbReference>
<dbReference type="PANTHER" id="PTHR43004">
    <property type="entry name" value="TRK SYSTEM POTASSIUM UPTAKE PROTEIN"/>
    <property type="match status" value="1"/>
</dbReference>
<organism evidence="5 6">
    <name type="scientific">Kitasatospora kazusensis</name>
    <dbReference type="NCBI Taxonomy" id="407974"/>
    <lineage>
        <taxon>Bacteria</taxon>
        <taxon>Bacillati</taxon>
        <taxon>Actinomycetota</taxon>
        <taxon>Actinomycetes</taxon>
        <taxon>Kitasatosporales</taxon>
        <taxon>Streptomycetaceae</taxon>
        <taxon>Kitasatospora</taxon>
    </lineage>
</organism>
<proteinExistence type="predicted"/>
<dbReference type="InterPro" id="IPR002938">
    <property type="entry name" value="FAD-bd"/>
</dbReference>
<evidence type="ECO:0000259" key="4">
    <source>
        <dbReference type="Pfam" id="PF01494"/>
    </source>
</evidence>
<comment type="cofactor">
    <cofactor evidence="1">
        <name>FAD</name>
        <dbReference type="ChEBI" id="CHEBI:57692"/>
    </cofactor>
</comment>
<evidence type="ECO:0000256" key="3">
    <source>
        <dbReference type="ARBA" id="ARBA00022827"/>
    </source>
</evidence>
<evidence type="ECO:0000313" key="5">
    <source>
        <dbReference type="EMBL" id="GAA2157773.1"/>
    </source>
</evidence>
<dbReference type="RefSeq" id="WP_344469404.1">
    <property type="nucleotide sequence ID" value="NZ_BAAANT010000062.1"/>
</dbReference>
<dbReference type="Proteomes" id="UP001422759">
    <property type="component" value="Unassembled WGS sequence"/>
</dbReference>
<reference evidence="5 6" key="1">
    <citation type="journal article" date="2019" name="Int. J. Syst. Evol. Microbiol.">
        <title>The Global Catalogue of Microorganisms (GCM) 10K type strain sequencing project: providing services to taxonomists for standard genome sequencing and annotation.</title>
        <authorList>
            <consortium name="The Broad Institute Genomics Platform"/>
            <consortium name="The Broad Institute Genome Sequencing Center for Infectious Disease"/>
            <person name="Wu L."/>
            <person name="Ma J."/>
        </authorList>
    </citation>
    <scope>NUCLEOTIDE SEQUENCE [LARGE SCALE GENOMIC DNA]</scope>
    <source>
        <strain evidence="5 6">JCM 14560</strain>
    </source>
</reference>
<dbReference type="Pfam" id="PF21274">
    <property type="entry name" value="Rng_hyd_C"/>
    <property type="match status" value="1"/>
</dbReference>
<dbReference type="Pfam" id="PF01494">
    <property type="entry name" value="FAD_binding_3"/>
    <property type="match status" value="1"/>
</dbReference>
<dbReference type="GO" id="GO:0004497">
    <property type="term" value="F:monooxygenase activity"/>
    <property type="evidence" value="ECO:0007669"/>
    <property type="project" value="UniProtKB-KW"/>
</dbReference>
<keyword evidence="3" id="KW-0274">FAD</keyword>
<keyword evidence="5" id="KW-0560">Oxidoreductase</keyword>
<dbReference type="InterPro" id="IPR050641">
    <property type="entry name" value="RIFMO-like"/>
</dbReference>
<dbReference type="Gene3D" id="3.40.30.120">
    <property type="match status" value="1"/>
</dbReference>
<dbReference type="PRINTS" id="PR00420">
    <property type="entry name" value="RNGMNOXGNASE"/>
</dbReference>
<evidence type="ECO:0000313" key="6">
    <source>
        <dbReference type="Proteomes" id="UP001422759"/>
    </source>
</evidence>
<dbReference type="InterPro" id="IPR036188">
    <property type="entry name" value="FAD/NAD-bd_sf"/>
</dbReference>
<feature type="domain" description="FAD-binding" evidence="4">
    <location>
        <begin position="3"/>
        <end position="334"/>
    </location>
</feature>
<keyword evidence="6" id="KW-1185">Reference proteome</keyword>
<name>A0ABN3AAK1_9ACTN</name>
<keyword evidence="5" id="KW-0503">Monooxygenase</keyword>
<dbReference type="PANTHER" id="PTHR43004:SF19">
    <property type="entry name" value="BINDING MONOOXYGENASE, PUTATIVE (JCVI)-RELATED"/>
    <property type="match status" value="1"/>
</dbReference>
<protein>
    <submittedName>
        <fullName evidence="5">FAD-dependent monooxygenase</fullName>
    </submittedName>
</protein>
<sequence length="501" mass="53527">MNTTVVIAGAGPVGLLLACELRLLGVEAVVLERLAQPREESLGSALNAGTVEILDQREVMESIRADGFEWPLAVFAGYPLAPEALKERHSSTLIVGQAMVERRLEEYALKLGADIRRGHAITGLAQSEAAVEVTVQSAGGEYPLTGRYLVGCDGSASTVRELAGIAFVGEELPFHGLIGDLEVDPGDELLQHLGPRTTRLGPYMLSPVSENVLRIALGEFGAEPPDPEAEPTLTELRELAERLTGHRMTTGRKRWLVRWYNVNRQAEQYRKGNVLLAGDAAHVQFPLAGLALYTGLEDALNLGWKLAADLAGRAAPGLLDTYHAERHPVGARSVLTSRAQVALTHPMDRISPVRELFGELVKLPEVNEYLVNLSCGLGVRYPIDYAGVESHPLLGRRLVNAALVTRTGGTTVAQTLHRARGVLLDLSGGTAGLPDLSGWQGRVDLVTAEPSEEIAAAAVLLRPDGRVAWAGPVDGAKTPDAGLRAALDTWFGAPDDVADLA</sequence>
<comment type="caution">
    <text evidence="5">The sequence shown here is derived from an EMBL/GenBank/DDBJ whole genome shotgun (WGS) entry which is preliminary data.</text>
</comment>